<gene>
    <name evidence="1" type="ORF">GCM10007913_04820</name>
</gene>
<keyword evidence="2" id="KW-1185">Reference proteome</keyword>
<dbReference type="PANTHER" id="PTHR20883:SF46">
    <property type="entry name" value="PHYTANOYL-COA HYDROXYLASE"/>
    <property type="match status" value="1"/>
</dbReference>
<evidence type="ECO:0008006" key="3">
    <source>
        <dbReference type="Google" id="ProtNLM"/>
    </source>
</evidence>
<dbReference type="SUPFAM" id="SSF51197">
    <property type="entry name" value="Clavaminate synthase-like"/>
    <property type="match status" value="1"/>
</dbReference>
<sequence>MLQFDQEQGGVYQDGLYDPQETAPRIDIAQALTPPSRDHYRQHGWLSVKGLLDQRELDAAKAAIDDLIYGRVPVFSGVSYEKSHSGNIEAMSAEERYDAVRKLYDFVPHEERLASIALGERITSICRHLLERDVRLFQDMALLKPPRGGREKPWHQDHAFFDYPLGTRIVGVWIAVDEATIANGCMQVLDGGHLAGPIHHFRRRDWQICDTDMMGRRSVAFPLEPGDGMFFDGLLPHGTPSNNSAQRRRALQFHYMDQQAQPADAAERLAIFGGEGAGATC</sequence>
<dbReference type="Gene3D" id="2.60.120.620">
    <property type="entry name" value="q2cbj1_9rhob like domain"/>
    <property type="match status" value="1"/>
</dbReference>
<name>A0ABQ5U8T5_9HYPH</name>
<dbReference type="RefSeq" id="WP_284387559.1">
    <property type="nucleotide sequence ID" value="NZ_BSNG01000001.1"/>
</dbReference>
<accession>A0ABQ5U8T5</accession>
<dbReference type="PANTHER" id="PTHR20883">
    <property type="entry name" value="PHYTANOYL-COA DIOXYGENASE DOMAIN CONTAINING 1"/>
    <property type="match status" value="1"/>
</dbReference>
<evidence type="ECO:0000313" key="1">
    <source>
        <dbReference type="EMBL" id="GLQ08550.1"/>
    </source>
</evidence>
<protein>
    <recommendedName>
        <fullName evidence="3">Phytanoyl-CoA dioxygenase family protein</fullName>
    </recommendedName>
</protein>
<proteinExistence type="predicted"/>
<dbReference type="InterPro" id="IPR008775">
    <property type="entry name" value="Phytyl_CoA_dOase-like"/>
</dbReference>
<evidence type="ECO:0000313" key="2">
    <source>
        <dbReference type="Proteomes" id="UP001161406"/>
    </source>
</evidence>
<dbReference type="EMBL" id="BSNG01000001">
    <property type="protein sequence ID" value="GLQ08550.1"/>
    <property type="molecule type" value="Genomic_DNA"/>
</dbReference>
<organism evidence="1 2">
    <name type="scientific">Devosia yakushimensis</name>
    <dbReference type="NCBI Taxonomy" id="470028"/>
    <lineage>
        <taxon>Bacteria</taxon>
        <taxon>Pseudomonadati</taxon>
        <taxon>Pseudomonadota</taxon>
        <taxon>Alphaproteobacteria</taxon>
        <taxon>Hyphomicrobiales</taxon>
        <taxon>Devosiaceae</taxon>
        <taxon>Devosia</taxon>
    </lineage>
</organism>
<dbReference type="Pfam" id="PF05721">
    <property type="entry name" value="PhyH"/>
    <property type="match status" value="1"/>
</dbReference>
<reference evidence="1" key="1">
    <citation type="journal article" date="2014" name="Int. J. Syst. Evol. Microbiol.">
        <title>Complete genome of a new Firmicutes species belonging to the dominant human colonic microbiota ('Ruminococcus bicirculans') reveals two chromosomes and a selective capacity to utilize plant glucans.</title>
        <authorList>
            <consortium name="NISC Comparative Sequencing Program"/>
            <person name="Wegmann U."/>
            <person name="Louis P."/>
            <person name="Goesmann A."/>
            <person name="Henrissat B."/>
            <person name="Duncan S.H."/>
            <person name="Flint H.J."/>
        </authorList>
    </citation>
    <scope>NUCLEOTIDE SEQUENCE</scope>
    <source>
        <strain evidence="1">NBRC 103855</strain>
    </source>
</reference>
<dbReference type="Proteomes" id="UP001161406">
    <property type="component" value="Unassembled WGS sequence"/>
</dbReference>
<reference evidence="1" key="2">
    <citation type="submission" date="2023-01" db="EMBL/GenBank/DDBJ databases">
        <title>Draft genome sequence of Devosia yakushimensis strain NBRC 103855.</title>
        <authorList>
            <person name="Sun Q."/>
            <person name="Mori K."/>
        </authorList>
    </citation>
    <scope>NUCLEOTIDE SEQUENCE</scope>
    <source>
        <strain evidence="1">NBRC 103855</strain>
    </source>
</reference>
<comment type="caution">
    <text evidence="1">The sequence shown here is derived from an EMBL/GenBank/DDBJ whole genome shotgun (WGS) entry which is preliminary data.</text>
</comment>